<dbReference type="PROSITE" id="PS00211">
    <property type="entry name" value="ABC_TRANSPORTER_1"/>
    <property type="match status" value="1"/>
</dbReference>
<dbReference type="CDD" id="cd03293">
    <property type="entry name" value="ABC_NrtD_SsuB_transporters"/>
    <property type="match status" value="1"/>
</dbReference>
<dbReference type="PANTHER" id="PTHR42788:SF19">
    <property type="entry name" value="ALIPHATIC SULFONATES IMPORT ATP-BINDING PROTEIN SSUB 2"/>
    <property type="match status" value="1"/>
</dbReference>
<keyword evidence="3" id="KW-0547">Nucleotide-binding</keyword>
<evidence type="ECO:0000313" key="6">
    <source>
        <dbReference type="EMBL" id="MBA5777381.1"/>
    </source>
</evidence>
<dbReference type="SMART" id="SM00382">
    <property type="entry name" value="AAA"/>
    <property type="match status" value="1"/>
</dbReference>
<evidence type="ECO:0000259" key="5">
    <source>
        <dbReference type="PROSITE" id="PS50893"/>
    </source>
</evidence>
<keyword evidence="4 6" id="KW-0067">ATP-binding</keyword>
<feature type="domain" description="ABC transporter" evidence="5">
    <location>
        <begin position="8"/>
        <end position="242"/>
    </location>
</feature>
<proteinExistence type="inferred from homology"/>
<dbReference type="Pfam" id="PF00005">
    <property type="entry name" value="ABC_tran"/>
    <property type="match status" value="1"/>
</dbReference>
<gene>
    <name evidence="6" type="ORF">H2509_09600</name>
</gene>
<dbReference type="PROSITE" id="PS50893">
    <property type="entry name" value="ABC_TRANSPORTER_2"/>
    <property type="match status" value="1"/>
</dbReference>
<dbReference type="InterPro" id="IPR003593">
    <property type="entry name" value="AAA+_ATPase"/>
</dbReference>
<dbReference type="SUPFAM" id="SSF52540">
    <property type="entry name" value="P-loop containing nucleoside triphosphate hydrolases"/>
    <property type="match status" value="1"/>
</dbReference>
<reference evidence="6 7" key="1">
    <citation type="submission" date="2020-07" db="EMBL/GenBank/DDBJ databases">
        <title>Stappia sp., F7233, whole genome shotgun sequencing project.</title>
        <authorList>
            <person name="Jiang S."/>
            <person name="Liu Z.W."/>
            <person name="Du Z.J."/>
        </authorList>
    </citation>
    <scope>NUCLEOTIDE SEQUENCE [LARGE SCALE GENOMIC DNA]</scope>
    <source>
        <strain evidence="6 7">F7233</strain>
    </source>
</reference>
<dbReference type="InterPro" id="IPR017871">
    <property type="entry name" value="ABC_transporter-like_CS"/>
</dbReference>
<dbReference type="InterPro" id="IPR050166">
    <property type="entry name" value="ABC_transporter_ATP-bind"/>
</dbReference>
<dbReference type="EMBL" id="JACFXV010000048">
    <property type="protein sequence ID" value="MBA5777381.1"/>
    <property type="molecule type" value="Genomic_DNA"/>
</dbReference>
<keyword evidence="2" id="KW-0813">Transport</keyword>
<name>A0A839ACY8_9HYPH</name>
<evidence type="ECO:0000256" key="1">
    <source>
        <dbReference type="ARBA" id="ARBA00005417"/>
    </source>
</evidence>
<evidence type="ECO:0000256" key="4">
    <source>
        <dbReference type="ARBA" id="ARBA00022840"/>
    </source>
</evidence>
<dbReference type="InterPro" id="IPR003439">
    <property type="entry name" value="ABC_transporter-like_ATP-bd"/>
</dbReference>
<dbReference type="GO" id="GO:0016887">
    <property type="term" value="F:ATP hydrolysis activity"/>
    <property type="evidence" value="ECO:0007669"/>
    <property type="project" value="InterPro"/>
</dbReference>
<evidence type="ECO:0000256" key="2">
    <source>
        <dbReference type="ARBA" id="ARBA00022448"/>
    </source>
</evidence>
<evidence type="ECO:0000313" key="7">
    <source>
        <dbReference type="Proteomes" id="UP000541109"/>
    </source>
</evidence>
<dbReference type="Gene3D" id="3.40.50.300">
    <property type="entry name" value="P-loop containing nucleotide triphosphate hydrolases"/>
    <property type="match status" value="1"/>
</dbReference>
<dbReference type="InterPro" id="IPR027417">
    <property type="entry name" value="P-loop_NTPase"/>
</dbReference>
<comment type="similarity">
    <text evidence="1">Belongs to the ABC transporter superfamily.</text>
</comment>
<dbReference type="PANTHER" id="PTHR42788">
    <property type="entry name" value="TAURINE IMPORT ATP-BINDING PROTEIN-RELATED"/>
    <property type="match status" value="1"/>
</dbReference>
<comment type="caution">
    <text evidence="6">The sequence shown here is derived from an EMBL/GenBank/DDBJ whole genome shotgun (WGS) entry which is preliminary data.</text>
</comment>
<organism evidence="6 7">
    <name type="scientific">Stappia albiluteola</name>
    <dbReference type="NCBI Taxonomy" id="2758565"/>
    <lineage>
        <taxon>Bacteria</taxon>
        <taxon>Pseudomonadati</taxon>
        <taxon>Pseudomonadota</taxon>
        <taxon>Alphaproteobacteria</taxon>
        <taxon>Hyphomicrobiales</taxon>
        <taxon>Stappiaceae</taxon>
        <taxon>Stappia</taxon>
    </lineage>
</organism>
<accession>A0A839ACY8</accession>
<evidence type="ECO:0000256" key="3">
    <source>
        <dbReference type="ARBA" id="ARBA00022741"/>
    </source>
</evidence>
<dbReference type="GO" id="GO:0005524">
    <property type="term" value="F:ATP binding"/>
    <property type="evidence" value="ECO:0007669"/>
    <property type="project" value="UniProtKB-KW"/>
</dbReference>
<dbReference type="AlphaFoldDB" id="A0A839ACY8"/>
<dbReference type="Proteomes" id="UP000541109">
    <property type="component" value="Unassembled WGS sequence"/>
</dbReference>
<protein>
    <submittedName>
        <fullName evidence="6">ABC transporter ATP-binding protein</fullName>
    </submittedName>
</protein>
<sequence>MTQAAPLISLRHVSKRFANGTLALNDLSLDIAQGEFVSLLGPSGCGKSTALRIIAGLANASGGKLEWPSASGATPVAEHGAEISFVFQEPTLMPWATVFGNVHLPLKLKGVSRTAARDDVMAALDMVGLAGFADSYPRELSGGMKMRVSIARALVTKPRLLLMDEPFAALDEITRFKLNNDLLHLWSTFGWTVIFVTHSVFESVYLSNRIVVMAARPGRVVEDMTVDAPYPREEEFRTSSLYNDYCRKASEALHRAMEASEGS</sequence>
<keyword evidence="7" id="KW-1185">Reference proteome</keyword>